<evidence type="ECO:0000256" key="12">
    <source>
        <dbReference type="SAM" id="MobiDB-lite"/>
    </source>
</evidence>
<dbReference type="Proteomes" id="UP000320048">
    <property type="component" value="Unassembled WGS sequence"/>
</dbReference>
<evidence type="ECO:0000256" key="11">
    <source>
        <dbReference type="RuleBase" id="RU364052"/>
    </source>
</evidence>
<accession>A0A537JAS7</accession>
<comment type="function">
    <text evidence="11">Involved in coproporphyrin-dependent heme b biosynthesis. Catalyzes the oxidation of coproporphyrinogen III to coproporphyrin III.</text>
</comment>
<dbReference type="GO" id="GO:0006783">
    <property type="term" value="P:heme biosynthetic process"/>
    <property type="evidence" value="ECO:0007669"/>
    <property type="project" value="UniProtKB-UniRule"/>
</dbReference>
<dbReference type="InterPro" id="IPR002937">
    <property type="entry name" value="Amino_oxidase"/>
</dbReference>
<organism evidence="14 15">
    <name type="scientific">Candidatus Segetimicrobium genomatis</name>
    <dbReference type="NCBI Taxonomy" id="2569760"/>
    <lineage>
        <taxon>Bacteria</taxon>
        <taxon>Bacillati</taxon>
        <taxon>Candidatus Sysuimicrobiota</taxon>
        <taxon>Candidatus Sysuimicrobiia</taxon>
        <taxon>Candidatus Sysuimicrobiales</taxon>
        <taxon>Candidatus Segetimicrobiaceae</taxon>
        <taxon>Candidatus Segetimicrobium</taxon>
    </lineage>
</organism>
<keyword evidence="10 11" id="KW-0350">Heme biosynthesis</keyword>
<keyword evidence="7 11" id="KW-0285">Flavoprotein</keyword>
<name>A0A537JAS7_9BACT</name>
<evidence type="ECO:0000256" key="8">
    <source>
        <dbReference type="ARBA" id="ARBA00022827"/>
    </source>
</evidence>
<evidence type="ECO:0000256" key="9">
    <source>
        <dbReference type="ARBA" id="ARBA00023002"/>
    </source>
</evidence>
<dbReference type="GO" id="GO:0004729">
    <property type="term" value="F:oxygen-dependent protoporphyrinogen oxidase activity"/>
    <property type="evidence" value="ECO:0007669"/>
    <property type="project" value="UniProtKB-UniRule"/>
</dbReference>
<dbReference type="EMBL" id="VBAO01000206">
    <property type="protein sequence ID" value="TMI80658.1"/>
    <property type="molecule type" value="Genomic_DNA"/>
</dbReference>
<feature type="region of interest" description="Disordered" evidence="12">
    <location>
        <begin position="333"/>
        <end position="385"/>
    </location>
</feature>
<evidence type="ECO:0000256" key="5">
    <source>
        <dbReference type="ARBA" id="ARBA00012402"/>
    </source>
</evidence>
<dbReference type="Pfam" id="PF01593">
    <property type="entry name" value="Amino_oxidase"/>
    <property type="match status" value="1"/>
</dbReference>
<comment type="catalytic activity">
    <reaction evidence="1">
        <text>coproporphyrinogen III + 3 O2 = coproporphyrin III + 3 H2O2</text>
        <dbReference type="Rhea" id="RHEA:43436"/>
        <dbReference type="ChEBI" id="CHEBI:15379"/>
        <dbReference type="ChEBI" id="CHEBI:16240"/>
        <dbReference type="ChEBI" id="CHEBI:57309"/>
        <dbReference type="ChEBI" id="CHEBI:131725"/>
        <dbReference type="EC" id="1.3.3.15"/>
    </reaction>
    <physiologicalReaction direction="left-to-right" evidence="1">
        <dbReference type="Rhea" id="RHEA:43437"/>
    </physiologicalReaction>
</comment>
<evidence type="ECO:0000256" key="4">
    <source>
        <dbReference type="ARBA" id="ARBA00008310"/>
    </source>
</evidence>
<comment type="caution">
    <text evidence="14">The sequence shown here is derived from an EMBL/GenBank/DDBJ whole genome shotgun (WGS) entry which is preliminary data.</text>
</comment>
<dbReference type="GO" id="GO:0005737">
    <property type="term" value="C:cytoplasm"/>
    <property type="evidence" value="ECO:0007669"/>
    <property type="project" value="UniProtKB-SubCell"/>
</dbReference>
<dbReference type="Gene3D" id="3.50.50.60">
    <property type="entry name" value="FAD/NAD(P)-binding domain"/>
    <property type="match status" value="1"/>
</dbReference>
<dbReference type="UniPathway" id="UPA00252"/>
<keyword evidence="8 11" id="KW-0274">FAD</keyword>
<dbReference type="EC" id="1.3.3.15" evidence="5 11"/>
<comment type="pathway">
    <text evidence="3 11">Porphyrin-containing compound metabolism; protoheme biosynthesis.</text>
</comment>
<evidence type="ECO:0000259" key="13">
    <source>
        <dbReference type="Pfam" id="PF01593"/>
    </source>
</evidence>
<evidence type="ECO:0000256" key="3">
    <source>
        <dbReference type="ARBA" id="ARBA00004744"/>
    </source>
</evidence>
<dbReference type="AlphaFoldDB" id="A0A537JAS7"/>
<dbReference type="InterPro" id="IPR004572">
    <property type="entry name" value="Protoporphyrinogen_oxidase"/>
</dbReference>
<protein>
    <recommendedName>
        <fullName evidence="6 11">Coproporphyrinogen III oxidase</fullName>
        <ecNumber evidence="5 11">1.3.3.15</ecNumber>
    </recommendedName>
</protein>
<evidence type="ECO:0000313" key="15">
    <source>
        <dbReference type="Proteomes" id="UP000320048"/>
    </source>
</evidence>
<dbReference type="NCBIfam" id="TIGR00562">
    <property type="entry name" value="proto_IX_ox"/>
    <property type="match status" value="1"/>
</dbReference>
<comment type="similarity">
    <text evidence="4 11">Belongs to the protoporphyrinogen/coproporphyrinogen oxidase family. Coproporphyrinogen III oxidase subfamily.</text>
</comment>
<dbReference type="SUPFAM" id="SSF51905">
    <property type="entry name" value="FAD/NAD(P)-binding domain"/>
    <property type="match status" value="1"/>
</dbReference>
<comment type="cofactor">
    <cofactor evidence="2 11">
        <name>FAD</name>
        <dbReference type="ChEBI" id="CHEBI:57692"/>
    </cofactor>
</comment>
<feature type="region of interest" description="Disordered" evidence="12">
    <location>
        <begin position="265"/>
        <end position="301"/>
    </location>
</feature>
<keyword evidence="11" id="KW-0963">Cytoplasm</keyword>
<evidence type="ECO:0000256" key="7">
    <source>
        <dbReference type="ARBA" id="ARBA00022630"/>
    </source>
</evidence>
<sequence>MAQGRVVESESPRIVVVGGGIAGLSAAYRLVELGKSRGTPVDLILLEARDRLGGIISTERIDGYLVEGGPDSFLTEKPWARALCDRVGLSHQLIPTQGSLRRTFVVRCGRLVPLPDGFLVLAPSRLGPVLRSPLLSWRGRLRLAMDLVLPSRRSGEDESVGAFVTRRFGRELLDRVVQPLVSGIYAADPFAVSLSATMPQFAEMERRHGSVIRALRRSRDRSRAEAESGPRWSLFVTLAGGMEDLVSAVARRLPPSSVRLRQRVASIARSNGPRPCDPRAGRRPAGGGVGSGPRPRARGDSVCVVGARHPGVPSGGDRPRARRVWIRGAAGGRAADPCRHVFEPQIPRPGSGWGRPGPGVPRRGARPGPPGSRRCGPRRNGPAGT</sequence>
<evidence type="ECO:0000256" key="6">
    <source>
        <dbReference type="ARBA" id="ARBA00019046"/>
    </source>
</evidence>
<reference evidence="14 15" key="1">
    <citation type="journal article" date="2019" name="Nat. Microbiol.">
        <title>Mediterranean grassland soil C-N compound turnover is dependent on rainfall and depth, and is mediated by genomically divergent microorganisms.</title>
        <authorList>
            <person name="Diamond S."/>
            <person name="Andeer P.F."/>
            <person name="Li Z."/>
            <person name="Crits-Christoph A."/>
            <person name="Burstein D."/>
            <person name="Anantharaman K."/>
            <person name="Lane K.R."/>
            <person name="Thomas B.C."/>
            <person name="Pan C."/>
            <person name="Northen T.R."/>
            <person name="Banfield J.F."/>
        </authorList>
    </citation>
    <scope>NUCLEOTIDE SEQUENCE [LARGE SCALE GENOMIC DNA]</scope>
    <source>
        <strain evidence="14">NP_7</strain>
    </source>
</reference>
<evidence type="ECO:0000256" key="1">
    <source>
        <dbReference type="ARBA" id="ARBA00001755"/>
    </source>
</evidence>
<dbReference type="PANTHER" id="PTHR42923:SF3">
    <property type="entry name" value="PROTOPORPHYRINOGEN OXIDASE"/>
    <property type="match status" value="1"/>
</dbReference>
<dbReference type="PANTHER" id="PTHR42923">
    <property type="entry name" value="PROTOPORPHYRINOGEN OXIDASE"/>
    <property type="match status" value="1"/>
</dbReference>
<feature type="domain" description="Amine oxidase" evidence="13">
    <location>
        <begin position="21"/>
        <end position="271"/>
    </location>
</feature>
<feature type="compositionally biased region" description="Low complexity" evidence="12">
    <location>
        <begin position="371"/>
        <end position="385"/>
    </location>
</feature>
<evidence type="ECO:0000256" key="10">
    <source>
        <dbReference type="ARBA" id="ARBA00023133"/>
    </source>
</evidence>
<evidence type="ECO:0000313" key="14">
    <source>
        <dbReference type="EMBL" id="TMI80658.1"/>
    </source>
</evidence>
<gene>
    <name evidence="14" type="primary">hemG</name>
    <name evidence="14" type="ORF">E6H04_08260</name>
</gene>
<proteinExistence type="inferred from homology"/>
<dbReference type="InterPro" id="IPR036188">
    <property type="entry name" value="FAD/NAD-bd_sf"/>
</dbReference>
<comment type="subcellular location">
    <subcellularLocation>
        <location evidence="11">Cytoplasm</location>
    </subcellularLocation>
</comment>
<dbReference type="InterPro" id="IPR050464">
    <property type="entry name" value="Zeta_carotene_desat/Oxidored"/>
</dbReference>
<evidence type="ECO:0000256" key="2">
    <source>
        <dbReference type="ARBA" id="ARBA00001974"/>
    </source>
</evidence>
<keyword evidence="9 11" id="KW-0560">Oxidoreductase</keyword>